<dbReference type="AlphaFoldDB" id="A0AAN9SPM4"/>
<name>A0AAN9SPM4_PSOTE</name>
<proteinExistence type="predicted"/>
<sequence>MVREGEKDRRVDKYEIDKGESKQIGVVSLYQSMLTAKDLERRFGHLTMPDDDPSVHLNSVERHTRNMEQEDLYISGPHPAHSLCVTCLDQFKPLMHDQNNICVLAPLKQDFGLFKDLVVGASKCGEGHPTQSGGVSKKGNFGGVGCYWRVTGWWKLTWDMQMMRVKNCAWEMLNARPTKKGFDEERAKVKGGGVSGDQILIRNGNVCLRSNLA</sequence>
<accession>A0AAN9SPM4</accession>
<dbReference type="EMBL" id="JAYMYS010000004">
    <property type="protein sequence ID" value="KAK7397112.1"/>
    <property type="molecule type" value="Genomic_DNA"/>
</dbReference>
<dbReference type="Proteomes" id="UP001386955">
    <property type="component" value="Unassembled WGS sequence"/>
</dbReference>
<keyword evidence="2" id="KW-1185">Reference proteome</keyword>
<reference evidence="1 2" key="1">
    <citation type="submission" date="2024-01" db="EMBL/GenBank/DDBJ databases">
        <title>The genomes of 5 underutilized Papilionoideae crops provide insights into root nodulation and disease resistanc.</title>
        <authorList>
            <person name="Jiang F."/>
        </authorList>
    </citation>
    <scope>NUCLEOTIDE SEQUENCE [LARGE SCALE GENOMIC DNA]</scope>
    <source>
        <strain evidence="1">DUOXIRENSHENG_FW03</strain>
        <tissue evidence="1">Leaves</tissue>
    </source>
</reference>
<evidence type="ECO:0000313" key="2">
    <source>
        <dbReference type="Proteomes" id="UP001386955"/>
    </source>
</evidence>
<comment type="caution">
    <text evidence="1">The sequence shown here is derived from an EMBL/GenBank/DDBJ whole genome shotgun (WGS) entry which is preliminary data.</text>
</comment>
<protein>
    <submittedName>
        <fullName evidence="1">Uncharacterized protein</fullName>
    </submittedName>
</protein>
<gene>
    <name evidence="1" type="ORF">VNO78_18279</name>
</gene>
<evidence type="ECO:0000313" key="1">
    <source>
        <dbReference type="EMBL" id="KAK7397112.1"/>
    </source>
</evidence>
<organism evidence="1 2">
    <name type="scientific">Psophocarpus tetragonolobus</name>
    <name type="common">Winged bean</name>
    <name type="synonym">Dolichos tetragonolobus</name>
    <dbReference type="NCBI Taxonomy" id="3891"/>
    <lineage>
        <taxon>Eukaryota</taxon>
        <taxon>Viridiplantae</taxon>
        <taxon>Streptophyta</taxon>
        <taxon>Embryophyta</taxon>
        <taxon>Tracheophyta</taxon>
        <taxon>Spermatophyta</taxon>
        <taxon>Magnoliopsida</taxon>
        <taxon>eudicotyledons</taxon>
        <taxon>Gunneridae</taxon>
        <taxon>Pentapetalae</taxon>
        <taxon>rosids</taxon>
        <taxon>fabids</taxon>
        <taxon>Fabales</taxon>
        <taxon>Fabaceae</taxon>
        <taxon>Papilionoideae</taxon>
        <taxon>50 kb inversion clade</taxon>
        <taxon>NPAAA clade</taxon>
        <taxon>indigoferoid/millettioid clade</taxon>
        <taxon>Phaseoleae</taxon>
        <taxon>Psophocarpus</taxon>
    </lineage>
</organism>